<proteinExistence type="predicted"/>
<dbReference type="AlphaFoldDB" id="A0A158SXW3"/>
<comment type="caution">
    <text evidence="1">The sequence shown here is derived from an EMBL/GenBank/DDBJ whole genome shotgun (WGS) entry which is preliminary data.</text>
</comment>
<dbReference type="EMBL" id="JMQP01000002">
    <property type="protein sequence ID" value="KIS35707.1"/>
    <property type="molecule type" value="Genomic_DNA"/>
</dbReference>
<accession>A0A158SXW3</accession>
<protein>
    <submittedName>
        <fullName evidence="1">Uncharacterized protein</fullName>
    </submittedName>
</protein>
<evidence type="ECO:0000313" key="2">
    <source>
        <dbReference type="Proteomes" id="UP000050700"/>
    </source>
</evidence>
<dbReference type="PATRIC" id="fig|727.582.peg.1206"/>
<reference evidence="1 2" key="1">
    <citation type="submission" date="2014-05" db="EMBL/GenBank/DDBJ databases">
        <title>Methylome analysis of the phasevarions of Haemophilus influenzae.</title>
        <authorList>
            <person name="Atack J.M."/>
            <person name="Fox K.L."/>
            <person name="Power P.M."/>
            <person name="Clark T."/>
            <person name="Jurcisek J."/>
            <person name="Korlach J."/>
            <person name="Bakaletz L.O."/>
            <person name="Jennings M.P."/>
        </authorList>
    </citation>
    <scope>NUCLEOTIDE SEQUENCE [LARGE SCALE GENOMIC DNA]</scope>
    <source>
        <strain evidence="1 2">1209</strain>
    </source>
</reference>
<name>A0A158SXW3_HAEIF</name>
<evidence type="ECO:0000313" key="1">
    <source>
        <dbReference type="EMBL" id="KIS35707.1"/>
    </source>
</evidence>
<dbReference type="Proteomes" id="UP000050700">
    <property type="component" value="Unassembled WGS sequence"/>
</dbReference>
<gene>
    <name evidence="1" type="ORF">NTHI1209_01315</name>
</gene>
<sequence length="30" mass="3590">MKSVYVFRIIFLFKSRNILITINKNSFIAI</sequence>
<organism evidence="1 2">
    <name type="scientific">Haemophilus influenzae</name>
    <dbReference type="NCBI Taxonomy" id="727"/>
    <lineage>
        <taxon>Bacteria</taxon>
        <taxon>Pseudomonadati</taxon>
        <taxon>Pseudomonadota</taxon>
        <taxon>Gammaproteobacteria</taxon>
        <taxon>Pasteurellales</taxon>
        <taxon>Pasteurellaceae</taxon>
        <taxon>Haemophilus</taxon>
    </lineage>
</organism>